<feature type="transmembrane region" description="Helical" evidence="7">
    <location>
        <begin position="343"/>
        <end position="366"/>
    </location>
</feature>
<feature type="transmembrane region" description="Helical" evidence="7">
    <location>
        <begin position="20"/>
        <end position="37"/>
    </location>
</feature>
<dbReference type="InterPro" id="IPR020846">
    <property type="entry name" value="MFS_dom"/>
</dbReference>
<dbReference type="PROSITE" id="PS50850">
    <property type="entry name" value="MFS"/>
    <property type="match status" value="1"/>
</dbReference>
<dbReference type="AlphaFoldDB" id="A0A543ICF5"/>
<accession>A0A543ICF5</accession>
<dbReference type="InterPro" id="IPR011701">
    <property type="entry name" value="MFS"/>
</dbReference>
<keyword evidence="5 7" id="KW-0472">Membrane</keyword>
<keyword evidence="2" id="KW-1003">Cell membrane</keyword>
<dbReference type="GO" id="GO:0022857">
    <property type="term" value="F:transmembrane transporter activity"/>
    <property type="evidence" value="ECO:0007669"/>
    <property type="project" value="InterPro"/>
</dbReference>
<evidence type="ECO:0000313" key="9">
    <source>
        <dbReference type="EMBL" id="TQM68268.1"/>
    </source>
</evidence>
<evidence type="ECO:0000256" key="2">
    <source>
        <dbReference type="ARBA" id="ARBA00022475"/>
    </source>
</evidence>
<comment type="subcellular location">
    <subcellularLocation>
        <location evidence="1">Cell membrane</location>
        <topology evidence="1">Multi-pass membrane protein</topology>
    </subcellularLocation>
</comment>
<dbReference type="SUPFAM" id="SSF103473">
    <property type="entry name" value="MFS general substrate transporter"/>
    <property type="match status" value="1"/>
</dbReference>
<feature type="transmembrane region" description="Helical" evidence="7">
    <location>
        <begin position="218"/>
        <end position="239"/>
    </location>
</feature>
<feature type="transmembrane region" description="Helical" evidence="7">
    <location>
        <begin position="251"/>
        <end position="276"/>
    </location>
</feature>
<dbReference type="InterPro" id="IPR050189">
    <property type="entry name" value="MFS_Efflux_Transporters"/>
</dbReference>
<feature type="transmembrane region" description="Helical" evidence="7">
    <location>
        <begin position="283"/>
        <end position="302"/>
    </location>
</feature>
<reference evidence="9 10" key="1">
    <citation type="submission" date="2019-06" db="EMBL/GenBank/DDBJ databases">
        <title>Sequencing the genomes of 1000 actinobacteria strains.</title>
        <authorList>
            <person name="Klenk H.-P."/>
        </authorList>
    </citation>
    <scope>NUCLEOTIDE SEQUENCE [LARGE SCALE GENOMIC DNA]</scope>
    <source>
        <strain evidence="9 10">DSM 45043</strain>
    </source>
</reference>
<evidence type="ECO:0000256" key="3">
    <source>
        <dbReference type="ARBA" id="ARBA00022692"/>
    </source>
</evidence>
<dbReference type="CDD" id="cd17324">
    <property type="entry name" value="MFS_NepI_like"/>
    <property type="match status" value="1"/>
</dbReference>
<feature type="transmembrane region" description="Helical" evidence="7">
    <location>
        <begin position="57"/>
        <end position="78"/>
    </location>
</feature>
<protein>
    <submittedName>
        <fullName evidence="9">DHA1 family inner membrane transport protein</fullName>
    </submittedName>
</protein>
<dbReference type="OrthoDB" id="4335859at2"/>
<feature type="compositionally biased region" description="Low complexity" evidence="6">
    <location>
        <begin position="397"/>
        <end position="409"/>
    </location>
</feature>
<keyword evidence="4 7" id="KW-1133">Transmembrane helix</keyword>
<feature type="transmembrane region" description="Helical" evidence="7">
    <location>
        <begin position="118"/>
        <end position="140"/>
    </location>
</feature>
<dbReference type="InterPro" id="IPR036259">
    <property type="entry name" value="MFS_trans_sf"/>
</dbReference>
<sequence length="418" mass="41273">MTRTGPAPSERAEPVTSGRARVAVLALSLGAFCFVTTESLPIGLLRLIADDLDASPSAVGLLVTGYGIVIAVVCVPLVRATARMGRRRLLTAVMLVFVAMSFAAAAAPGYGALMASRLVTALAQAVFWPVAAVAAAALFPPERRGRAAAYVFAGGSVAVVVGIPLGTWLGDVAGWRASFAALGVLCLVSLAAVAVLLPGGDAGGAEAVPASRPDRRRFRLLLATVVLAIGGVFACYTYITEFLTGVSGFPASAISPLLLANGAADLCGLAVAGIVVDRGPRALLGAATAVLATGMLGLFALGTAAVPAVAGLVLLGLGLPAFVTAMQARVLESAPGDTGIGSAWVAAAFNVGIAGGALLGGALLPVTGVRGTALAGAVAAAAALAVIAAEAPLRTRPARRPPAGTACAAPPAPRPVKE</sequence>
<feature type="transmembrane region" description="Helical" evidence="7">
    <location>
        <begin position="90"/>
        <end position="112"/>
    </location>
</feature>
<evidence type="ECO:0000313" key="10">
    <source>
        <dbReference type="Proteomes" id="UP000316706"/>
    </source>
</evidence>
<feature type="transmembrane region" description="Helical" evidence="7">
    <location>
        <begin position="308"/>
        <end position="331"/>
    </location>
</feature>
<evidence type="ECO:0000259" key="8">
    <source>
        <dbReference type="PROSITE" id="PS50850"/>
    </source>
</evidence>
<feature type="transmembrane region" description="Helical" evidence="7">
    <location>
        <begin position="147"/>
        <end position="169"/>
    </location>
</feature>
<dbReference type="PANTHER" id="PTHR43124:SF3">
    <property type="entry name" value="CHLORAMPHENICOL EFFLUX PUMP RV0191"/>
    <property type="match status" value="1"/>
</dbReference>
<gene>
    <name evidence="9" type="ORF">FHX41_1911</name>
</gene>
<feature type="transmembrane region" description="Helical" evidence="7">
    <location>
        <begin position="372"/>
        <end position="393"/>
    </location>
</feature>
<evidence type="ECO:0000256" key="7">
    <source>
        <dbReference type="SAM" id="Phobius"/>
    </source>
</evidence>
<dbReference type="Pfam" id="PF07690">
    <property type="entry name" value="MFS_1"/>
    <property type="match status" value="1"/>
</dbReference>
<feature type="transmembrane region" description="Helical" evidence="7">
    <location>
        <begin position="175"/>
        <end position="197"/>
    </location>
</feature>
<dbReference type="Proteomes" id="UP000316706">
    <property type="component" value="Unassembled WGS sequence"/>
</dbReference>
<keyword evidence="10" id="KW-1185">Reference proteome</keyword>
<comment type="caution">
    <text evidence="9">The sequence shown here is derived from an EMBL/GenBank/DDBJ whole genome shotgun (WGS) entry which is preliminary data.</text>
</comment>
<dbReference type="PANTHER" id="PTHR43124">
    <property type="entry name" value="PURINE EFFLUX PUMP PBUE"/>
    <property type="match status" value="1"/>
</dbReference>
<feature type="region of interest" description="Disordered" evidence="6">
    <location>
        <begin position="397"/>
        <end position="418"/>
    </location>
</feature>
<evidence type="ECO:0000256" key="5">
    <source>
        <dbReference type="ARBA" id="ARBA00023136"/>
    </source>
</evidence>
<organism evidence="9 10">
    <name type="scientific">Actinomadura hallensis</name>
    <dbReference type="NCBI Taxonomy" id="337895"/>
    <lineage>
        <taxon>Bacteria</taxon>
        <taxon>Bacillati</taxon>
        <taxon>Actinomycetota</taxon>
        <taxon>Actinomycetes</taxon>
        <taxon>Streptosporangiales</taxon>
        <taxon>Thermomonosporaceae</taxon>
        <taxon>Actinomadura</taxon>
    </lineage>
</organism>
<dbReference type="Gene3D" id="1.20.1250.20">
    <property type="entry name" value="MFS general substrate transporter like domains"/>
    <property type="match status" value="1"/>
</dbReference>
<keyword evidence="3 7" id="KW-0812">Transmembrane</keyword>
<evidence type="ECO:0000256" key="6">
    <source>
        <dbReference type="SAM" id="MobiDB-lite"/>
    </source>
</evidence>
<feature type="domain" description="Major facilitator superfamily (MFS) profile" evidence="8">
    <location>
        <begin position="23"/>
        <end position="400"/>
    </location>
</feature>
<dbReference type="EMBL" id="VFPO01000001">
    <property type="protein sequence ID" value="TQM68268.1"/>
    <property type="molecule type" value="Genomic_DNA"/>
</dbReference>
<evidence type="ECO:0000256" key="1">
    <source>
        <dbReference type="ARBA" id="ARBA00004651"/>
    </source>
</evidence>
<name>A0A543ICF5_9ACTN</name>
<proteinExistence type="predicted"/>
<dbReference type="GO" id="GO:0005886">
    <property type="term" value="C:plasma membrane"/>
    <property type="evidence" value="ECO:0007669"/>
    <property type="project" value="UniProtKB-SubCell"/>
</dbReference>
<evidence type="ECO:0000256" key="4">
    <source>
        <dbReference type="ARBA" id="ARBA00022989"/>
    </source>
</evidence>